<organism evidence="5 6">
    <name type="scientific">Hymenoscyphus fraxineus</name>
    <dbReference type="NCBI Taxonomy" id="746836"/>
    <lineage>
        <taxon>Eukaryota</taxon>
        <taxon>Fungi</taxon>
        <taxon>Dikarya</taxon>
        <taxon>Ascomycota</taxon>
        <taxon>Pezizomycotina</taxon>
        <taxon>Leotiomycetes</taxon>
        <taxon>Helotiales</taxon>
        <taxon>Helotiaceae</taxon>
        <taxon>Hymenoscyphus</taxon>
    </lineage>
</organism>
<dbReference type="Proteomes" id="UP000696280">
    <property type="component" value="Unassembled WGS sequence"/>
</dbReference>
<accession>A0A9N9Q163</accession>
<dbReference type="InterPro" id="IPR019734">
    <property type="entry name" value="TPR_rpt"/>
</dbReference>
<protein>
    <recommendedName>
        <fullName evidence="4">DUF4470 domain-containing protein</fullName>
    </recommendedName>
</protein>
<dbReference type="PROSITE" id="PS50005">
    <property type="entry name" value="TPR"/>
    <property type="match status" value="1"/>
</dbReference>
<keyword evidence="2" id="KW-0175">Coiled coil</keyword>
<name>A0A9N9Q163_9HELO</name>
<reference evidence="5" key="1">
    <citation type="submission" date="2021-07" db="EMBL/GenBank/DDBJ databases">
        <authorList>
            <person name="Durling M."/>
        </authorList>
    </citation>
    <scope>NUCLEOTIDE SEQUENCE</scope>
</reference>
<dbReference type="InterPro" id="IPR011990">
    <property type="entry name" value="TPR-like_helical_dom_sf"/>
</dbReference>
<feature type="domain" description="DUF4470" evidence="4">
    <location>
        <begin position="192"/>
        <end position="269"/>
    </location>
</feature>
<dbReference type="SUPFAM" id="SSF48452">
    <property type="entry name" value="TPR-like"/>
    <property type="match status" value="1"/>
</dbReference>
<evidence type="ECO:0000313" key="6">
    <source>
        <dbReference type="Proteomes" id="UP000696280"/>
    </source>
</evidence>
<evidence type="ECO:0000256" key="3">
    <source>
        <dbReference type="SAM" id="MobiDB-lite"/>
    </source>
</evidence>
<evidence type="ECO:0000256" key="2">
    <source>
        <dbReference type="SAM" id="Coils"/>
    </source>
</evidence>
<dbReference type="AlphaFoldDB" id="A0A9N9Q163"/>
<comment type="caution">
    <text evidence="5">The sequence shown here is derived from an EMBL/GenBank/DDBJ whole genome shotgun (WGS) entry which is preliminary data.</text>
</comment>
<gene>
    <name evidence="5" type="ORF">HYFRA_00013897</name>
</gene>
<dbReference type="OrthoDB" id="2423701at2759"/>
<evidence type="ECO:0000313" key="5">
    <source>
        <dbReference type="EMBL" id="CAG8961447.1"/>
    </source>
</evidence>
<proteinExistence type="predicted"/>
<dbReference type="EMBL" id="CAJVRL010000109">
    <property type="protein sequence ID" value="CAG8961447.1"/>
    <property type="molecule type" value="Genomic_DNA"/>
</dbReference>
<sequence length="925" mass="104823">MIAKGDQASMGMNEMSTQEESRKLREEGNALYKSGNVMQAIPKYRQAAKITPHDPAPLGNISAALIEIGKYENAIAFAQRAIKLHKLKEADAESVVKEQEQIKKLEERVNRAKGLCRVVENGEERKTRMKIFGELGRYRKTLHSGLEYFHVGHDDAYTMWDAPTEKILEKWTAKMKEEESGVDVDEETIAKRELISFLFVGIGDARNMLRTIIGIAEVEKTKTKKYHFTINDINKCALTRDLVVFMLLEDLSQLDPESEEHTEVLTTIYFIYLAPMIPGFVFERMQQTIDKALSALQSGSQPSKFFYLSKQHFSEYIKVLNSWKGSAQTLISPKTVIQAGTRQVSGIHSMAGDISGVTPKCKAERELYLASLVLQPPTSLLEKYDPVMLELLQKYQSRPRANAPRFRDHLCNHWHINTTMIDEDWYHSMQDKRDMDFGHDPFEATKKFTDDVLVVKNPERLYDYMVPFFTELAKALVVLDGRLEVEVVLGDCVDLAEQLRFGLFPTTEEFKTENGEDADFEPRPERFPTSFHRIHLSNVPDYLNGNFSSCLYFAPLLADVPWSVFMSTCLRNGGTWKSIEAFLAEYQCITSESQLMQLTNVAIVDKGPDDSLALPHPMSQMFGPAMAGLMNGMPMAGYISYTYVGHKPQPFQRLLAKKPFMKWIYAQFFRLVLPFNVDISFVPGIIFSPLNISTFFHLLIQLRSLGYPSHWLSEALTNILTNKVLTTCRPPRATPTSPQAITRTHREKHLNTTPFTAELTILTQIFSPILPFLLTTPLPSPSTIKKYTLTLPPSNLTTDPHALSAHLVLVFFAHAHIPKATAYHHVSNFRPLLDPSWGEVDTDFATKENEAFREKGCVVYSSFEVQKKEGGEVEVRAWMEEGRMAAMKGEGWVWALYRVDTWSPVGMGGNIEGSVEEGGSWEGDV</sequence>
<feature type="region of interest" description="Disordered" evidence="3">
    <location>
        <begin position="1"/>
        <end position="25"/>
    </location>
</feature>
<evidence type="ECO:0000259" key="4">
    <source>
        <dbReference type="Pfam" id="PF14737"/>
    </source>
</evidence>
<evidence type="ECO:0000256" key="1">
    <source>
        <dbReference type="PROSITE-ProRule" id="PRU00339"/>
    </source>
</evidence>
<dbReference type="InterPro" id="IPR027974">
    <property type="entry name" value="DUF4470"/>
</dbReference>
<feature type="repeat" description="TPR" evidence="1">
    <location>
        <begin position="21"/>
        <end position="54"/>
    </location>
</feature>
<feature type="coiled-coil region" evidence="2">
    <location>
        <begin position="88"/>
        <end position="115"/>
    </location>
</feature>
<dbReference type="Gene3D" id="1.25.40.10">
    <property type="entry name" value="Tetratricopeptide repeat domain"/>
    <property type="match status" value="1"/>
</dbReference>
<keyword evidence="1" id="KW-0802">TPR repeat</keyword>
<keyword evidence="6" id="KW-1185">Reference proteome</keyword>
<dbReference type="SMART" id="SM00028">
    <property type="entry name" value="TPR"/>
    <property type="match status" value="2"/>
</dbReference>
<dbReference type="Pfam" id="PF14737">
    <property type="entry name" value="DUF4470"/>
    <property type="match status" value="1"/>
</dbReference>